<dbReference type="GO" id="GO:0012505">
    <property type="term" value="C:endomembrane system"/>
    <property type="evidence" value="ECO:0007669"/>
    <property type="project" value="UniProtKB-SubCell"/>
</dbReference>
<dbReference type="GO" id="GO:0048038">
    <property type="term" value="F:quinone binding"/>
    <property type="evidence" value="ECO:0007669"/>
    <property type="project" value="UniProtKB-KW"/>
</dbReference>
<comment type="subunit">
    <text evidence="5">NDH-1 is composed of 14 different subunits. Subunits NuoA, H, J, K, L, M, N constitute the membrane sector of the complex.</text>
</comment>
<feature type="transmembrane region" description="Helical" evidence="5">
    <location>
        <begin position="312"/>
        <end position="330"/>
    </location>
</feature>
<feature type="transmembrane region" description="Helical" evidence="5">
    <location>
        <begin position="89"/>
        <end position="111"/>
    </location>
</feature>
<evidence type="ECO:0000256" key="6">
    <source>
        <dbReference type="RuleBase" id="RU000320"/>
    </source>
</evidence>
<keyword evidence="9" id="KW-1185">Reference proteome</keyword>
<feature type="transmembrane region" description="Helical" evidence="5">
    <location>
        <begin position="118"/>
        <end position="135"/>
    </location>
</feature>
<reference evidence="8" key="1">
    <citation type="submission" date="2023-01" db="EMBL/GenBank/DDBJ databases">
        <title>The diversity of Class Acidimicrobiia in South China Sea sediment environments and the proposal of Iamia marina sp. nov., a novel species of the genus Iamia.</title>
        <authorList>
            <person name="He Y."/>
            <person name="Tian X."/>
        </authorList>
    </citation>
    <scope>NUCLEOTIDE SEQUENCE</scope>
    <source>
        <strain evidence="8">DSM 19957</strain>
    </source>
</reference>
<dbReference type="InterPro" id="IPR010096">
    <property type="entry name" value="NADH-Q_OxRdtase_suN/2"/>
</dbReference>
<feature type="transmembrane region" description="Helical" evidence="5">
    <location>
        <begin position="387"/>
        <end position="405"/>
    </location>
</feature>
<dbReference type="RefSeq" id="WP_272736228.1">
    <property type="nucleotide sequence ID" value="NZ_CP116942.1"/>
</dbReference>
<dbReference type="KEGG" id="ima:PO878_19630"/>
<dbReference type="GO" id="GO:0008137">
    <property type="term" value="F:NADH dehydrogenase (ubiquinone) activity"/>
    <property type="evidence" value="ECO:0007669"/>
    <property type="project" value="InterPro"/>
</dbReference>
<evidence type="ECO:0000256" key="4">
    <source>
        <dbReference type="ARBA" id="ARBA00023136"/>
    </source>
</evidence>
<keyword evidence="5" id="KW-0874">Quinone</keyword>
<evidence type="ECO:0000256" key="5">
    <source>
        <dbReference type="HAMAP-Rule" id="MF_00445"/>
    </source>
</evidence>
<feature type="transmembrane region" description="Helical" evidence="5">
    <location>
        <begin position="255"/>
        <end position="277"/>
    </location>
</feature>
<dbReference type="Proteomes" id="UP001216390">
    <property type="component" value="Chromosome"/>
</dbReference>
<dbReference type="AlphaFoldDB" id="A0AAE9Y6W1"/>
<dbReference type="GO" id="GO:0050136">
    <property type="term" value="F:NADH dehydrogenase (quinone) (non-electrogenic) activity"/>
    <property type="evidence" value="ECO:0007669"/>
    <property type="project" value="UniProtKB-UniRule"/>
</dbReference>
<dbReference type="EC" id="7.1.1.-" evidence="5"/>
<keyword evidence="5" id="KW-1003">Cell membrane</keyword>
<dbReference type="GO" id="GO:0005886">
    <property type="term" value="C:plasma membrane"/>
    <property type="evidence" value="ECO:0007669"/>
    <property type="project" value="UniProtKB-SubCell"/>
</dbReference>
<evidence type="ECO:0000256" key="1">
    <source>
        <dbReference type="ARBA" id="ARBA00004127"/>
    </source>
</evidence>
<dbReference type="Pfam" id="PF00361">
    <property type="entry name" value="Proton_antipo_M"/>
    <property type="match status" value="1"/>
</dbReference>
<protein>
    <recommendedName>
        <fullName evidence="5">NADH-quinone oxidoreductase subunit N</fullName>
        <ecNumber evidence="5">7.1.1.-</ecNumber>
    </recommendedName>
    <alternativeName>
        <fullName evidence="5">NADH dehydrogenase I subunit N</fullName>
    </alternativeName>
    <alternativeName>
        <fullName evidence="5">NDH-1 subunit N</fullName>
    </alternativeName>
</protein>
<evidence type="ECO:0000256" key="3">
    <source>
        <dbReference type="ARBA" id="ARBA00022989"/>
    </source>
</evidence>
<comment type="function">
    <text evidence="5">NDH-1 shuttles electrons from NADH, via FMN and iron-sulfur (Fe-S) centers, to quinones in the respiratory chain. The immediate electron acceptor for the enzyme in this species is believed to be a menaquinone. Couples the redox reaction to proton translocation (for every two electrons transferred, four hydrogen ions are translocated across the cytoplasmic membrane), and thus conserves the redox energy in a proton gradient.</text>
</comment>
<keyword evidence="3 5" id="KW-1133">Transmembrane helix</keyword>
<sequence length="507" mass="53364">MLASLLAAAPSFTAPTLDYHALAPELVLAATFTVVLLVDLFTEQHNKWLVSSLTGIGFLAAAVPLLTLAMDGSDRAMFGGAYVVDDFALVLKALFLVAGYLTVLISTNYIAEGDYWEGEYYTLLVGSVLGMVVMASARDLITMFVALELLSIPAYLLAGWRKRVLTGNEAGLKYYLMGVFASAVMLYGMSLVYGGTGSTLFASIGEAIDGSFGDTPVAALGMVFILVGFGFKVSAVPFHNWAPDTYEGAPTPITAFLSVASKAAGFVALMELIFVAFYGRDDIYGPLMFVLATATMTVGNLIALRQTNVVRLFAYSSIAQAGFILAPLAVAGQSATVGADAIQAVVIYLIIYTVMNLGAFAVIVAVARKTGSAELSTWGGLFQYAPGLTVAMTVFLFSLAGIPPLGGWFAKFQVFRTVVEADTGMGYALGVIVAVNSVIALFYYANVARQMWFEDAPDGDLTPIRIPASLTLVMGVAVVGVIVFGFAPGTVGHFGDAATDLLAIAGR</sequence>
<evidence type="ECO:0000259" key="7">
    <source>
        <dbReference type="Pfam" id="PF00361"/>
    </source>
</evidence>
<feature type="transmembrane region" description="Helical" evidence="5">
    <location>
        <begin position="172"/>
        <end position="195"/>
    </location>
</feature>
<feature type="domain" description="NADH:quinone oxidoreductase/Mrp antiporter transmembrane" evidence="7">
    <location>
        <begin position="137"/>
        <end position="434"/>
    </location>
</feature>
<feature type="transmembrane region" description="Helical" evidence="5">
    <location>
        <begin position="425"/>
        <end position="445"/>
    </location>
</feature>
<keyword evidence="5" id="KW-0520">NAD</keyword>
<name>A0AAE9Y6W1_9ACTN</name>
<gene>
    <name evidence="5" type="primary">nuoN</name>
    <name evidence="8" type="ORF">PO878_19630</name>
</gene>
<keyword evidence="5" id="KW-0813">Transport</keyword>
<comment type="subcellular location">
    <subcellularLocation>
        <location evidence="5">Cell membrane</location>
        <topology evidence="5">Multi-pass membrane protein</topology>
    </subcellularLocation>
    <subcellularLocation>
        <location evidence="1">Endomembrane system</location>
        <topology evidence="1">Multi-pass membrane protein</topology>
    </subcellularLocation>
    <subcellularLocation>
        <location evidence="6">Membrane</location>
        <topology evidence="6">Multi-pass membrane protein</topology>
    </subcellularLocation>
</comment>
<organism evidence="8 9">
    <name type="scientific">Iamia majanohamensis</name>
    <dbReference type="NCBI Taxonomy" id="467976"/>
    <lineage>
        <taxon>Bacteria</taxon>
        <taxon>Bacillati</taxon>
        <taxon>Actinomycetota</taxon>
        <taxon>Acidimicrobiia</taxon>
        <taxon>Acidimicrobiales</taxon>
        <taxon>Iamiaceae</taxon>
        <taxon>Iamia</taxon>
    </lineage>
</organism>
<keyword evidence="5" id="KW-1278">Translocase</keyword>
<keyword evidence="4 5" id="KW-0472">Membrane</keyword>
<dbReference type="InterPro" id="IPR001750">
    <property type="entry name" value="ND/Mrp_TM"/>
</dbReference>
<feature type="transmembrane region" description="Helical" evidence="5">
    <location>
        <begin position="23"/>
        <end position="41"/>
    </location>
</feature>
<comment type="similarity">
    <text evidence="5">Belongs to the complex I subunit 2 family.</text>
</comment>
<keyword evidence="2 5" id="KW-0812">Transmembrane</keyword>
<dbReference type="EMBL" id="CP116942">
    <property type="protein sequence ID" value="WCO66706.1"/>
    <property type="molecule type" value="Genomic_DNA"/>
</dbReference>
<feature type="transmembrane region" description="Helical" evidence="5">
    <location>
        <begin position="283"/>
        <end position="303"/>
    </location>
</feature>
<dbReference type="PANTHER" id="PTHR22773">
    <property type="entry name" value="NADH DEHYDROGENASE"/>
    <property type="match status" value="1"/>
</dbReference>
<dbReference type="NCBIfam" id="TIGR01770">
    <property type="entry name" value="NDH_I_N"/>
    <property type="match status" value="1"/>
</dbReference>
<evidence type="ECO:0000313" key="9">
    <source>
        <dbReference type="Proteomes" id="UP001216390"/>
    </source>
</evidence>
<comment type="catalytic activity">
    <reaction evidence="5">
        <text>a quinone + NADH + 5 H(+)(in) = a quinol + NAD(+) + 4 H(+)(out)</text>
        <dbReference type="Rhea" id="RHEA:57888"/>
        <dbReference type="ChEBI" id="CHEBI:15378"/>
        <dbReference type="ChEBI" id="CHEBI:24646"/>
        <dbReference type="ChEBI" id="CHEBI:57540"/>
        <dbReference type="ChEBI" id="CHEBI:57945"/>
        <dbReference type="ChEBI" id="CHEBI:132124"/>
    </reaction>
</comment>
<feature type="transmembrane region" description="Helical" evidence="5">
    <location>
        <begin position="342"/>
        <end position="366"/>
    </location>
</feature>
<accession>A0AAE9Y6W1</accession>
<evidence type="ECO:0000256" key="2">
    <source>
        <dbReference type="ARBA" id="ARBA00022692"/>
    </source>
</evidence>
<dbReference type="HAMAP" id="MF_00445">
    <property type="entry name" value="NDH1_NuoN_1"/>
    <property type="match status" value="1"/>
</dbReference>
<dbReference type="GO" id="GO:0042773">
    <property type="term" value="P:ATP synthesis coupled electron transport"/>
    <property type="evidence" value="ECO:0007669"/>
    <property type="project" value="InterPro"/>
</dbReference>
<feature type="transmembrane region" description="Helical" evidence="5">
    <location>
        <begin position="141"/>
        <end position="160"/>
    </location>
</feature>
<feature type="transmembrane region" description="Helical" evidence="5">
    <location>
        <begin position="48"/>
        <end position="69"/>
    </location>
</feature>
<feature type="transmembrane region" description="Helical" evidence="5">
    <location>
        <begin position="215"/>
        <end position="234"/>
    </location>
</feature>
<evidence type="ECO:0000313" key="8">
    <source>
        <dbReference type="EMBL" id="WCO66706.1"/>
    </source>
</evidence>
<feature type="transmembrane region" description="Helical" evidence="5">
    <location>
        <begin position="466"/>
        <end position="487"/>
    </location>
</feature>
<proteinExistence type="inferred from homology"/>